<evidence type="ECO:0000256" key="1">
    <source>
        <dbReference type="SAM" id="SignalP"/>
    </source>
</evidence>
<reference evidence="2 3" key="1">
    <citation type="submission" date="2014-01" db="EMBL/GenBank/DDBJ databases">
        <authorList>
            <consortium name="Genome Consortium for Active Teaching"/>
            <person name="Sontag T.C."/>
            <person name="Newman J.D."/>
        </authorList>
    </citation>
    <scope>NUCLEOTIDE SEQUENCE [LARGE SCALE GENOMIC DNA]</scope>
    <source>
        <strain evidence="2 3">DSM 19056</strain>
    </source>
</reference>
<keyword evidence="1" id="KW-0732">Signal</keyword>
<gene>
    <name evidence="2" type="ORF">AP75_03095</name>
</gene>
<dbReference type="RefSeq" id="WP_088263567.1">
    <property type="nucleotide sequence ID" value="NZ_JASZ02000003.1"/>
</dbReference>
<proteinExistence type="predicted"/>
<accession>A0A246BBS0</accession>
<evidence type="ECO:0000313" key="3">
    <source>
        <dbReference type="Proteomes" id="UP000197587"/>
    </source>
</evidence>
<keyword evidence="3" id="KW-1185">Reference proteome</keyword>
<dbReference type="EMBL" id="JASZ02000003">
    <property type="protein sequence ID" value="OWK99117.1"/>
    <property type="molecule type" value="Genomic_DNA"/>
</dbReference>
<name>A0A246BBS0_9FLAO</name>
<protein>
    <submittedName>
        <fullName evidence="2">Uncharacterized protein</fullName>
    </submittedName>
</protein>
<dbReference type="AlphaFoldDB" id="A0A246BBS0"/>
<dbReference type="Proteomes" id="UP000197587">
    <property type="component" value="Unassembled WGS sequence"/>
</dbReference>
<feature type="signal peptide" evidence="1">
    <location>
        <begin position="1"/>
        <end position="21"/>
    </location>
</feature>
<feature type="chain" id="PRO_5013190528" evidence="1">
    <location>
        <begin position="22"/>
        <end position="268"/>
    </location>
</feature>
<comment type="caution">
    <text evidence="2">The sequence shown here is derived from an EMBL/GenBank/DDBJ whole genome shotgun (WGS) entry which is preliminary data.</text>
</comment>
<evidence type="ECO:0000313" key="2">
    <source>
        <dbReference type="EMBL" id="OWK99117.1"/>
    </source>
</evidence>
<organism evidence="2 3">
    <name type="scientific">Kaistella haifensis DSM 19056</name>
    <dbReference type="NCBI Taxonomy" id="1450526"/>
    <lineage>
        <taxon>Bacteria</taxon>
        <taxon>Pseudomonadati</taxon>
        <taxon>Bacteroidota</taxon>
        <taxon>Flavobacteriia</taxon>
        <taxon>Flavobacteriales</taxon>
        <taxon>Weeksellaceae</taxon>
        <taxon>Chryseobacterium group</taxon>
        <taxon>Kaistella</taxon>
    </lineage>
</organism>
<sequence>MKTISTILTLLIITLSNLSTAQVLIAGNITNNTPHPSAVLEISDTKRGILLPQVPLTASNDNTSVPTPVQGLLVQNTNTQKVNFWANGQWNRIFQVADGLAIIQQTENFSGNSGASTTISTFPSSMPLFTANSSTANWTNLGATATVVITNTSNTTYINIEGMSQINNANNTQQEFQFAIGVFVNNQLKLASKYTKAGKNFACNWRKFNLAGIISDLPIGTHTVSVYGRNLPKITTGYSSVTYGGNASNCSNINNDMARIFVTAQVTQ</sequence>
<reference evidence="2 3" key="2">
    <citation type="submission" date="2017-05" db="EMBL/GenBank/DDBJ databases">
        <title>Genome of Chryseobacterium haifense.</title>
        <authorList>
            <person name="Newman J.D."/>
        </authorList>
    </citation>
    <scope>NUCLEOTIDE SEQUENCE [LARGE SCALE GENOMIC DNA]</scope>
    <source>
        <strain evidence="2 3">DSM 19056</strain>
    </source>
</reference>